<dbReference type="SMART" id="SM00355">
    <property type="entry name" value="ZnF_C2H2"/>
    <property type="match status" value="3"/>
</dbReference>
<name>A0AAD7H2U1_MYCRO</name>
<evidence type="ECO:0000256" key="1">
    <source>
        <dbReference type="PROSITE-ProRule" id="PRU00042"/>
    </source>
</evidence>
<sequence>MSLTLAPTEAWDDEPAAAFILETTKASFLPLSPLTDVQFESRGDATHMVRASGISRVNWALARCTPTHIIPPAPGLLCRTSTNLPPVATSEYGSRTQTVLRMSTPLSIMPNMQPNALNELLQNIMEIALSQSSLPSPPSHVASMNASVTPTDPQLFPSASPAIPAQMSAYALAPFYHASDPQYVDQRPVIFHRRAMLSSVITHNMWTFQDYSSESTSGSSSPAVSLDPMRHYRDRDSTPVSCLVSPDVPPVAGPSKPEKGKKVRSGRQDRRHNPFLPTRRPYGGSVRAQSRRCSAVGTLKKEGIKELVDKASEAQWTVNASVTFVCQWKGCGLTVKAPELCSHLGTKHKSHLAVACEWGTCTEPLTKGAIVKHLRSGKHLGAVLESLKCEHCSKGFTRRDPLRRHLQGTK</sequence>
<dbReference type="PROSITE" id="PS50157">
    <property type="entry name" value="ZINC_FINGER_C2H2_2"/>
    <property type="match status" value="1"/>
</dbReference>
<feature type="compositionally biased region" description="Basic and acidic residues" evidence="2">
    <location>
        <begin position="256"/>
        <end position="272"/>
    </location>
</feature>
<proteinExistence type="predicted"/>
<protein>
    <recommendedName>
        <fullName evidence="3">C2H2-type domain-containing protein</fullName>
    </recommendedName>
</protein>
<dbReference type="GO" id="GO:0008270">
    <property type="term" value="F:zinc ion binding"/>
    <property type="evidence" value="ECO:0007669"/>
    <property type="project" value="UniProtKB-KW"/>
</dbReference>
<comment type="caution">
    <text evidence="4">The sequence shown here is derived from an EMBL/GenBank/DDBJ whole genome shotgun (WGS) entry which is preliminary data.</text>
</comment>
<keyword evidence="1" id="KW-0862">Zinc</keyword>
<evidence type="ECO:0000256" key="2">
    <source>
        <dbReference type="SAM" id="MobiDB-lite"/>
    </source>
</evidence>
<feature type="compositionally biased region" description="Basic and acidic residues" evidence="2">
    <location>
        <begin position="228"/>
        <end position="237"/>
    </location>
</feature>
<evidence type="ECO:0000313" key="5">
    <source>
        <dbReference type="Proteomes" id="UP001221757"/>
    </source>
</evidence>
<keyword evidence="1" id="KW-0863">Zinc-finger</keyword>
<feature type="domain" description="C2H2-type" evidence="3">
    <location>
        <begin position="387"/>
        <end position="410"/>
    </location>
</feature>
<gene>
    <name evidence="4" type="ORF">B0H17DRAFT_1190323</name>
</gene>
<keyword evidence="5" id="KW-1185">Reference proteome</keyword>
<dbReference type="Proteomes" id="UP001221757">
    <property type="component" value="Unassembled WGS sequence"/>
</dbReference>
<feature type="compositionally biased region" description="Low complexity" evidence="2">
    <location>
        <begin position="212"/>
        <end position="225"/>
    </location>
</feature>
<keyword evidence="1" id="KW-0479">Metal-binding</keyword>
<evidence type="ECO:0000259" key="3">
    <source>
        <dbReference type="PROSITE" id="PS50157"/>
    </source>
</evidence>
<dbReference type="Gene3D" id="3.30.160.60">
    <property type="entry name" value="Classic Zinc Finger"/>
    <property type="match status" value="1"/>
</dbReference>
<dbReference type="InterPro" id="IPR013087">
    <property type="entry name" value="Znf_C2H2_type"/>
</dbReference>
<feature type="region of interest" description="Disordered" evidence="2">
    <location>
        <begin position="211"/>
        <end position="287"/>
    </location>
</feature>
<evidence type="ECO:0000313" key="4">
    <source>
        <dbReference type="EMBL" id="KAJ7710610.1"/>
    </source>
</evidence>
<accession>A0AAD7H2U1</accession>
<reference evidence="4" key="1">
    <citation type="submission" date="2023-03" db="EMBL/GenBank/DDBJ databases">
        <title>Massive genome expansion in bonnet fungi (Mycena s.s.) driven by repeated elements and novel gene families across ecological guilds.</title>
        <authorList>
            <consortium name="Lawrence Berkeley National Laboratory"/>
            <person name="Harder C.B."/>
            <person name="Miyauchi S."/>
            <person name="Viragh M."/>
            <person name="Kuo A."/>
            <person name="Thoen E."/>
            <person name="Andreopoulos B."/>
            <person name="Lu D."/>
            <person name="Skrede I."/>
            <person name="Drula E."/>
            <person name="Henrissat B."/>
            <person name="Morin E."/>
            <person name="Kohler A."/>
            <person name="Barry K."/>
            <person name="LaButti K."/>
            <person name="Morin E."/>
            <person name="Salamov A."/>
            <person name="Lipzen A."/>
            <person name="Mereny Z."/>
            <person name="Hegedus B."/>
            <person name="Baldrian P."/>
            <person name="Stursova M."/>
            <person name="Weitz H."/>
            <person name="Taylor A."/>
            <person name="Grigoriev I.V."/>
            <person name="Nagy L.G."/>
            <person name="Martin F."/>
            <person name="Kauserud H."/>
        </authorList>
    </citation>
    <scope>NUCLEOTIDE SEQUENCE</scope>
    <source>
        <strain evidence="4">CBHHK067</strain>
    </source>
</reference>
<dbReference type="EMBL" id="JARKIE010000001">
    <property type="protein sequence ID" value="KAJ7710610.1"/>
    <property type="molecule type" value="Genomic_DNA"/>
</dbReference>
<organism evidence="4 5">
    <name type="scientific">Mycena rosella</name>
    <name type="common">Pink bonnet</name>
    <name type="synonym">Agaricus rosellus</name>
    <dbReference type="NCBI Taxonomy" id="1033263"/>
    <lineage>
        <taxon>Eukaryota</taxon>
        <taxon>Fungi</taxon>
        <taxon>Dikarya</taxon>
        <taxon>Basidiomycota</taxon>
        <taxon>Agaricomycotina</taxon>
        <taxon>Agaricomycetes</taxon>
        <taxon>Agaricomycetidae</taxon>
        <taxon>Agaricales</taxon>
        <taxon>Marasmiineae</taxon>
        <taxon>Mycenaceae</taxon>
        <taxon>Mycena</taxon>
    </lineage>
</organism>
<dbReference type="AlphaFoldDB" id="A0AAD7H2U1"/>